<evidence type="ECO:0000256" key="11">
    <source>
        <dbReference type="ARBA" id="ARBA00023014"/>
    </source>
</evidence>
<keyword evidence="12" id="KW-0234">DNA repair</keyword>
<evidence type="ECO:0000256" key="2">
    <source>
        <dbReference type="ARBA" id="ARBA00002933"/>
    </source>
</evidence>
<dbReference type="CDD" id="cd00056">
    <property type="entry name" value="ENDO3c"/>
    <property type="match status" value="1"/>
</dbReference>
<evidence type="ECO:0000256" key="9">
    <source>
        <dbReference type="ARBA" id="ARBA00022801"/>
    </source>
</evidence>
<dbReference type="InterPro" id="IPR023170">
    <property type="entry name" value="HhH_base_excis_C"/>
</dbReference>
<dbReference type="GO" id="GO:0034039">
    <property type="term" value="F:8-oxo-7,8-dihydroguanine DNA N-glycosylase activity"/>
    <property type="evidence" value="ECO:0007669"/>
    <property type="project" value="TreeGrafter"/>
</dbReference>
<dbReference type="InterPro" id="IPR000445">
    <property type="entry name" value="HhH_motif"/>
</dbReference>
<dbReference type="GO" id="GO:0046872">
    <property type="term" value="F:metal ion binding"/>
    <property type="evidence" value="ECO:0007669"/>
    <property type="project" value="UniProtKB-UniRule"/>
</dbReference>
<comment type="cofactor">
    <cofactor evidence="14">
        <name>[4Fe-4S] cluster</name>
        <dbReference type="ChEBI" id="CHEBI:49883"/>
    </cofactor>
    <text evidence="14">Binds 1 [4Fe-4S] cluster.</text>
</comment>
<dbReference type="InterPro" id="IPR003651">
    <property type="entry name" value="Endonuclease3_FeS-loop_motif"/>
</dbReference>
<name>A0A395WDH5_9FIRM</name>
<dbReference type="SMART" id="SM00525">
    <property type="entry name" value="FES"/>
    <property type="match status" value="1"/>
</dbReference>
<keyword evidence="6" id="KW-0004">4Fe-4S</keyword>
<dbReference type="Proteomes" id="UP000265489">
    <property type="component" value="Unassembled WGS sequence"/>
</dbReference>
<dbReference type="Pfam" id="PF00730">
    <property type="entry name" value="HhH-GPD"/>
    <property type="match status" value="1"/>
</dbReference>
<proteinExistence type="inferred from homology"/>
<dbReference type="InterPro" id="IPR003265">
    <property type="entry name" value="HhH-GPD_domain"/>
</dbReference>
<dbReference type="SUPFAM" id="SSF48150">
    <property type="entry name" value="DNA-glycosylase"/>
    <property type="match status" value="1"/>
</dbReference>
<dbReference type="Pfam" id="PF00633">
    <property type="entry name" value="HHH"/>
    <property type="match status" value="1"/>
</dbReference>
<keyword evidence="9" id="KW-0378">Hydrolase</keyword>
<dbReference type="PROSITE" id="PS01155">
    <property type="entry name" value="ENDONUCLEASE_III_2"/>
    <property type="match status" value="1"/>
</dbReference>
<comment type="similarity">
    <text evidence="3 14">Belongs to the Nth/MutY family.</text>
</comment>
<dbReference type="Pfam" id="PF10576">
    <property type="entry name" value="EndIII_4Fe-2S"/>
    <property type="match status" value="1"/>
</dbReference>
<gene>
    <name evidence="16" type="ORF">DWW32_03830</name>
</gene>
<evidence type="ECO:0000256" key="12">
    <source>
        <dbReference type="ARBA" id="ARBA00023204"/>
    </source>
</evidence>
<dbReference type="GO" id="GO:0006284">
    <property type="term" value="P:base-excision repair"/>
    <property type="evidence" value="ECO:0007669"/>
    <property type="project" value="UniProtKB-UniRule"/>
</dbReference>
<comment type="function">
    <text evidence="2">Adenine glycosylase active on G-A mispairs. MutY also corrects error-prone DNA synthesis past GO lesions which are due to the oxidatively damaged form of guanine: 7,8-dihydro-8-oxoguanine (8-oxo-dGTP).</text>
</comment>
<dbReference type="FunFam" id="1.10.340.30:FF:000002">
    <property type="entry name" value="Adenine DNA glycosylase"/>
    <property type="match status" value="1"/>
</dbReference>
<dbReference type="GO" id="GO:0000701">
    <property type="term" value="F:purine-specific mismatch base pair DNA N-glycosylase activity"/>
    <property type="evidence" value="ECO:0007669"/>
    <property type="project" value="UniProtKB-EC"/>
</dbReference>
<dbReference type="InterPro" id="IPR004035">
    <property type="entry name" value="Endouclease-III_FeS-bd_BS"/>
</dbReference>
<evidence type="ECO:0000256" key="14">
    <source>
        <dbReference type="RuleBase" id="RU365096"/>
    </source>
</evidence>
<evidence type="ECO:0000256" key="5">
    <source>
        <dbReference type="ARBA" id="ARBA00022023"/>
    </source>
</evidence>
<dbReference type="SMART" id="SM00478">
    <property type="entry name" value="ENDO3c"/>
    <property type="match status" value="1"/>
</dbReference>
<accession>A0A395WDH5</accession>
<evidence type="ECO:0000259" key="15">
    <source>
        <dbReference type="SMART" id="SM00478"/>
    </source>
</evidence>
<dbReference type="SUPFAM" id="SSF55811">
    <property type="entry name" value="Nudix"/>
    <property type="match status" value="1"/>
</dbReference>
<dbReference type="Gene3D" id="1.10.340.30">
    <property type="entry name" value="Hypothetical protein, domain 2"/>
    <property type="match status" value="1"/>
</dbReference>
<dbReference type="EC" id="3.2.2.31" evidence="4 14"/>
<evidence type="ECO:0000256" key="10">
    <source>
        <dbReference type="ARBA" id="ARBA00023004"/>
    </source>
</evidence>
<evidence type="ECO:0000256" key="7">
    <source>
        <dbReference type="ARBA" id="ARBA00022723"/>
    </source>
</evidence>
<comment type="catalytic activity">
    <reaction evidence="1 14">
        <text>Hydrolyzes free adenine bases from 7,8-dihydro-8-oxoguanine:adenine mismatched double-stranded DNA, leaving an apurinic site.</text>
        <dbReference type="EC" id="3.2.2.31"/>
    </reaction>
</comment>
<dbReference type="InterPro" id="IPR015797">
    <property type="entry name" value="NUDIX_hydrolase-like_dom_sf"/>
</dbReference>
<keyword evidence="11" id="KW-0411">Iron-sulfur</keyword>
<keyword evidence="10 14" id="KW-0408">Iron</keyword>
<evidence type="ECO:0000313" key="17">
    <source>
        <dbReference type="Proteomes" id="UP000265489"/>
    </source>
</evidence>
<dbReference type="AlphaFoldDB" id="A0A395WDH5"/>
<organism evidence="16 17">
    <name type="scientific">Holdemanella biformis</name>
    <dbReference type="NCBI Taxonomy" id="1735"/>
    <lineage>
        <taxon>Bacteria</taxon>
        <taxon>Bacillati</taxon>
        <taxon>Bacillota</taxon>
        <taxon>Erysipelotrichia</taxon>
        <taxon>Erysipelotrichales</taxon>
        <taxon>Erysipelotrichaceae</taxon>
        <taxon>Holdemanella</taxon>
    </lineage>
</organism>
<dbReference type="GO" id="GO:0006298">
    <property type="term" value="P:mismatch repair"/>
    <property type="evidence" value="ECO:0007669"/>
    <property type="project" value="TreeGrafter"/>
</dbReference>
<dbReference type="InterPro" id="IPR044298">
    <property type="entry name" value="MIG/MutY"/>
</dbReference>
<keyword evidence="7" id="KW-0479">Metal-binding</keyword>
<evidence type="ECO:0000256" key="3">
    <source>
        <dbReference type="ARBA" id="ARBA00008343"/>
    </source>
</evidence>
<feature type="domain" description="HhH-GPD" evidence="15">
    <location>
        <begin position="36"/>
        <end position="188"/>
    </location>
</feature>
<reference evidence="16 17" key="1">
    <citation type="submission" date="2018-08" db="EMBL/GenBank/DDBJ databases">
        <title>A genome reference for cultivated species of the human gut microbiota.</title>
        <authorList>
            <person name="Zou Y."/>
            <person name="Xue W."/>
            <person name="Luo G."/>
        </authorList>
    </citation>
    <scope>NUCLEOTIDE SEQUENCE [LARGE SCALE GENOMIC DNA]</scope>
    <source>
        <strain evidence="16 17">AF15-20</strain>
    </source>
</reference>
<dbReference type="EMBL" id="QRYQ01000004">
    <property type="protein sequence ID" value="RGU93136.1"/>
    <property type="molecule type" value="Genomic_DNA"/>
</dbReference>
<evidence type="ECO:0000313" key="16">
    <source>
        <dbReference type="EMBL" id="RGU93136.1"/>
    </source>
</evidence>
<dbReference type="PANTHER" id="PTHR42944">
    <property type="entry name" value="ADENINE DNA GLYCOSYLASE"/>
    <property type="match status" value="1"/>
</dbReference>
<dbReference type="CDD" id="cd03431">
    <property type="entry name" value="NUDIX_DNA_Glycosylase_C-MutY"/>
    <property type="match status" value="1"/>
</dbReference>
<dbReference type="GO" id="GO:0032357">
    <property type="term" value="F:oxidized purine DNA binding"/>
    <property type="evidence" value="ECO:0007669"/>
    <property type="project" value="TreeGrafter"/>
</dbReference>
<sequence length="331" mass="38557">MKDFQKDLIDWYIKNHRPLEFRLKKDPYEIWISEIMAQQTRIEAMLPYFKRWIQQLPDIESVAKCDDEKLNKLWQGLGYYSRCKNIKKCAIECVEKHNGKLPCTKEELLKLPGIGPYTAGAIASIAYGQRVSAVDGNVIRVFSRLYDICEDVTKTSVKKQIEMLVDESLPSKEEISYYNQALMELGALICIPKSPRCDICPIKKYCEASDPASLPYKPKKSARKIEYKHMYVWIHQNKVHVVKRADTGLLAGLYGFDETKPEHIIESIELKPYIHIFSHVEWHMDATLCIVDREDSNYKTIEEIEEYIALPSAFMPFFKQIKEIIYGKSRN</sequence>
<dbReference type="InterPro" id="IPR029119">
    <property type="entry name" value="MutY_C"/>
</dbReference>
<evidence type="ECO:0000256" key="1">
    <source>
        <dbReference type="ARBA" id="ARBA00000843"/>
    </source>
</evidence>
<dbReference type="PANTHER" id="PTHR42944:SF1">
    <property type="entry name" value="ADENINE DNA GLYCOSYLASE"/>
    <property type="match status" value="1"/>
</dbReference>
<dbReference type="InterPro" id="IPR011257">
    <property type="entry name" value="DNA_glycosylase"/>
</dbReference>
<dbReference type="GO" id="GO:0035485">
    <property type="term" value="F:adenine/guanine mispair binding"/>
    <property type="evidence" value="ECO:0007669"/>
    <property type="project" value="TreeGrafter"/>
</dbReference>
<keyword evidence="8 14" id="KW-0227">DNA damage</keyword>
<evidence type="ECO:0000256" key="13">
    <source>
        <dbReference type="ARBA" id="ARBA00023295"/>
    </source>
</evidence>
<evidence type="ECO:0000256" key="8">
    <source>
        <dbReference type="ARBA" id="ARBA00022763"/>
    </source>
</evidence>
<comment type="caution">
    <text evidence="16">The sequence shown here is derived from an EMBL/GenBank/DDBJ whole genome shotgun (WGS) entry which is preliminary data.</text>
</comment>
<keyword evidence="13 14" id="KW-0326">Glycosidase</keyword>
<dbReference type="GO" id="GO:0051539">
    <property type="term" value="F:4 iron, 4 sulfur cluster binding"/>
    <property type="evidence" value="ECO:0007669"/>
    <property type="project" value="UniProtKB-UniRule"/>
</dbReference>
<evidence type="ECO:0000256" key="4">
    <source>
        <dbReference type="ARBA" id="ARBA00012045"/>
    </source>
</evidence>
<evidence type="ECO:0000256" key="6">
    <source>
        <dbReference type="ARBA" id="ARBA00022485"/>
    </source>
</evidence>
<protein>
    <recommendedName>
        <fullName evidence="5 14">Adenine DNA glycosylase</fullName>
        <ecNumber evidence="4 14">3.2.2.31</ecNumber>
    </recommendedName>
</protein>
<dbReference type="PROSITE" id="PS00764">
    <property type="entry name" value="ENDONUCLEASE_III_1"/>
    <property type="match status" value="1"/>
</dbReference>
<dbReference type="Gene3D" id="1.10.1670.10">
    <property type="entry name" value="Helix-hairpin-Helix base-excision DNA repair enzymes (C-terminal)"/>
    <property type="match status" value="1"/>
</dbReference>
<dbReference type="InterPro" id="IPR004036">
    <property type="entry name" value="Endonuclease-III-like_CS2"/>
</dbReference>